<reference evidence="2" key="2">
    <citation type="submission" date="2015-01" db="EMBL/GenBank/DDBJ databases">
        <title>Evolutionary Origins and Diversification of the Mycorrhizal Mutualists.</title>
        <authorList>
            <consortium name="DOE Joint Genome Institute"/>
            <consortium name="Mycorrhizal Genomics Consortium"/>
            <person name="Kohler A."/>
            <person name="Kuo A."/>
            <person name="Nagy L.G."/>
            <person name="Floudas D."/>
            <person name="Copeland A."/>
            <person name="Barry K.W."/>
            <person name="Cichocki N."/>
            <person name="Veneault-Fourrey C."/>
            <person name="LaButti K."/>
            <person name="Lindquist E.A."/>
            <person name="Lipzen A."/>
            <person name="Lundell T."/>
            <person name="Morin E."/>
            <person name="Murat C."/>
            <person name="Riley R."/>
            <person name="Ohm R."/>
            <person name="Sun H."/>
            <person name="Tunlid A."/>
            <person name="Henrissat B."/>
            <person name="Grigoriev I.V."/>
            <person name="Hibbett D.S."/>
            <person name="Martin F."/>
        </authorList>
    </citation>
    <scope>NUCLEOTIDE SEQUENCE [LARGE SCALE GENOMIC DNA]</scope>
    <source>
        <strain evidence="2">ATCC 200175</strain>
    </source>
</reference>
<organism evidence="1 2">
    <name type="scientific">Paxillus involutus ATCC 200175</name>
    <dbReference type="NCBI Taxonomy" id="664439"/>
    <lineage>
        <taxon>Eukaryota</taxon>
        <taxon>Fungi</taxon>
        <taxon>Dikarya</taxon>
        <taxon>Basidiomycota</taxon>
        <taxon>Agaricomycotina</taxon>
        <taxon>Agaricomycetes</taxon>
        <taxon>Agaricomycetidae</taxon>
        <taxon>Boletales</taxon>
        <taxon>Paxilineae</taxon>
        <taxon>Paxillaceae</taxon>
        <taxon>Paxillus</taxon>
    </lineage>
</organism>
<dbReference type="OrthoDB" id="3033142at2759"/>
<dbReference type="InterPro" id="IPR021842">
    <property type="entry name" value="DUF3435"/>
</dbReference>
<proteinExistence type="predicted"/>
<dbReference type="PANTHER" id="PTHR37535">
    <property type="entry name" value="FLUG DOMAIN PROTEIN"/>
    <property type="match status" value="1"/>
</dbReference>
<evidence type="ECO:0000313" key="1">
    <source>
        <dbReference type="EMBL" id="KIJ05395.1"/>
    </source>
</evidence>
<name>A0A0C9STE7_PAXIN</name>
<gene>
    <name evidence="1" type="ORF">PAXINDRAFT_21337</name>
</gene>
<sequence length="474" mass="53045">MMILFIDYLVDVSEGKFTDKITVRTLVNNVAIFLGTYQQLPNQRISKEDSTALFNYAKGECATTHGLTTDARGKPIADGVDVRLLQKELWSEKDPIVSTRMRLQVSVFIGISAATASHPGTIVESSCWEGSNEALIYKDLVFTIFPPLQCSNLLPSIGDTALQTVPSKSAMLALKLRFNLLKCHRKEEGYYTDTVIQTERLEELGLCLVTNFLIMALQDQAFEVVHNLDDLERLMANATTPINLSIKASMKKVPVLRNYEGRTKAISATKALTYNALYFQLVKLGIRAGFEERLNPYCLRHMGANNMDESAAVSAEQRRQVMGHEVTSRIFSSSYLSPLVRADLMGVAMGRQESLDAVRAIGRMSLNADKKAPIALSVEGTARIWKLPEIQELLAIQDKAKLACFTVHGTKIEDAKGTPEGVVYLGAYRDVRNTFRRHQKALFLDERDQWFARQDTRLMEGLNKKPPTNQCLKN</sequence>
<evidence type="ECO:0000313" key="2">
    <source>
        <dbReference type="Proteomes" id="UP000053647"/>
    </source>
</evidence>
<accession>A0A0C9STE7</accession>
<dbReference type="PANTHER" id="PTHR37535:SF4">
    <property type="entry name" value="FLUG DOMAIN-CONTAINING PROTEIN"/>
    <property type="match status" value="1"/>
</dbReference>
<keyword evidence="2" id="KW-1185">Reference proteome</keyword>
<dbReference type="HOGENOM" id="CLU_661497_0_0_1"/>
<dbReference type="Pfam" id="PF11917">
    <property type="entry name" value="DUF3435"/>
    <property type="match status" value="1"/>
</dbReference>
<reference evidence="1 2" key="1">
    <citation type="submission" date="2014-06" db="EMBL/GenBank/DDBJ databases">
        <authorList>
            <consortium name="DOE Joint Genome Institute"/>
            <person name="Kuo A."/>
            <person name="Kohler A."/>
            <person name="Nagy L.G."/>
            <person name="Floudas D."/>
            <person name="Copeland A."/>
            <person name="Barry K.W."/>
            <person name="Cichocki N."/>
            <person name="Veneault-Fourrey C."/>
            <person name="LaButti K."/>
            <person name="Lindquist E.A."/>
            <person name="Lipzen A."/>
            <person name="Lundell T."/>
            <person name="Morin E."/>
            <person name="Murat C."/>
            <person name="Sun H."/>
            <person name="Tunlid A."/>
            <person name="Henrissat B."/>
            <person name="Grigoriev I.V."/>
            <person name="Hibbett D.S."/>
            <person name="Martin F."/>
            <person name="Nordberg H.P."/>
            <person name="Cantor M.N."/>
            <person name="Hua S.X."/>
        </authorList>
    </citation>
    <scope>NUCLEOTIDE SEQUENCE [LARGE SCALE GENOMIC DNA]</scope>
    <source>
        <strain evidence="1 2">ATCC 200175</strain>
    </source>
</reference>
<protein>
    <submittedName>
        <fullName evidence="1">Uncharacterized protein</fullName>
    </submittedName>
</protein>
<dbReference type="Proteomes" id="UP000053647">
    <property type="component" value="Unassembled WGS sequence"/>
</dbReference>
<dbReference type="AlphaFoldDB" id="A0A0C9STE7"/>
<dbReference type="EMBL" id="KN821005">
    <property type="protein sequence ID" value="KIJ05395.1"/>
    <property type="molecule type" value="Genomic_DNA"/>
</dbReference>